<gene>
    <name evidence="1" type="ORF">K3G42_028483</name>
</gene>
<sequence length="320" mass="36065">MEEVLCMGTSSVEEAMRWIGIVTNVVILVLGVIGNGLVVWVTATKKKHYNFTSTCYLNLAVADLLFSLGRIPALVQEVMYKCWPFGDALCKLHTFARYLTVFTGVFVLTLISVDRCLLVTLPVWARNHRGPRFQALLCAGAWILALVFSVPYLVVREVTLKDGAKYCGYRKDLKIATELPLRLSRFFGGFLVPFIVILSAYLVLIFKLHRRRWEGSHRTFSLVATIVALFFICWLPHHVVTLVSTLGGSEDSWGIALKLSNALAYLHSCINPVIYVLVGYFRIRSLHRRASFLGLFRRALTEEDENSTGAEVSRSLKQKT</sequence>
<evidence type="ECO:0000313" key="1">
    <source>
        <dbReference type="EMBL" id="KAH8008237.1"/>
    </source>
</evidence>
<reference evidence="1" key="1">
    <citation type="submission" date="2021-08" db="EMBL/GenBank/DDBJ databases">
        <title>The first chromosome-level gecko genome reveals the dynamic sex chromosomes of Neotropical dwarf geckos (Sphaerodactylidae: Sphaerodactylus).</title>
        <authorList>
            <person name="Pinto B.J."/>
            <person name="Keating S.E."/>
            <person name="Gamble T."/>
        </authorList>
    </citation>
    <scope>NUCLEOTIDE SEQUENCE</scope>
    <source>
        <strain evidence="1">TG3544</strain>
    </source>
</reference>
<proteinExistence type="predicted"/>
<keyword evidence="2" id="KW-1185">Reference proteome</keyword>
<evidence type="ECO:0000313" key="2">
    <source>
        <dbReference type="Proteomes" id="UP000827872"/>
    </source>
</evidence>
<dbReference type="Proteomes" id="UP000827872">
    <property type="component" value="Linkage Group LG06"/>
</dbReference>
<dbReference type="EMBL" id="CM037619">
    <property type="protein sequence ID" value="KAH8008237.1"/>
    <property type="molecule type" value="Genomic_DNA"/>
</dbReference>
<accession>A0ACB8FSI6</accession>
<name>A0ACB8FSI6_9SAUR</name>
<comment type="caution">
    <text evidence="1">The sequence shown here is derived from an EMBL/GenBank/DDBJ whole genome shotgun (WGS) entry which is preliminary data.</text>
</comment>
<protein>
    <submittedName>
        <fullName evidence="1">Uncharacterized protein</fullName>
    </submittedName>
</protein>
<organism evidence="1 2">
    <name type="scientific">Sphaerodactylus townsendi</name>
    <dbReference type="NCBI Taxonomy" id="933632"/>
    <lineage>
        <taxon>Eukaryota</taxon>
        <taxon>Metazoa</taxon>
        <taxon>Chordata</taxon>
        <taxon>Craniata</taxon>
        <taxon>Vertebrata</taxon>
        <taxon>Euteleostomi</taxon>
        <taxon>Lepidosauria</taxon>
        <taxon>Squamata</taxon>
        <taxon>Bifurcata</taxon>
        <taxon>Gekkota</taxon>
        <taxon>Sphaerodactylidae</taxon>
        <taxon>Sphaerodactylus</taxon>
    </lineage>
</organism>